<dbReference type="SUPFAM" id="SSF46934">
    <property type="entry name" value="UBA-like"/>
    <property type="match status" value="1"/>
</dbReference>
<keyword evidence="6 10" id="KW-0808">Transferase</keyword>
<evidence type="ECO:0000256" key="12">
    <source>
        <dbReference type="SAM" id="Phobius"/>
    </source>
</evidence>
<dbReference type="InterPro" id="IPR019369">
    <property type="entry name" value="Efm5/EEF1AKMT1"/>
</dbReference>
<comment type="function">
    <text evidence="10">S-adenosyl-L-methionine-dependent protein-lysine N-methyltransferase that methylates elongation factor 1-alpha.</text>
</comment>
<feature type="region of interest" description="Disordered" evidence="11">
    <location>
        <begin position="1"/>
        <end position="20"/>
    </location>
</feature>
<dbReference type="HAMAP" id="MF_03187">
    <property type="entry name" value="Methyltr_EFM5"/>
    <property type="match status" value="1"/>
</dbReference>
<feature type="transmembrane region" description="Helical" evidence="12">
    <location>
        <begin position="270"/>
        <end position="293"/>
    </location>
</feature>
<feature type="region of interest" description="Disordered" evidence="11">
    <location>
        <begin position="529"/>
        <end position="566"/>
    </location>
</feature>
<dbReference type="InterPro" id="IPR022764">
    <property type="entry name" value="Peptidase_S54_rhomboid_dom"/>
</dbReference>
<dbReference type="PANTHER" id="PTHR13200:SF0">
    <property type="entry name" value="EEF1A LYSINE METHYLTRANSFERASE 1"/>
    <property type="match status" value="1"/>
</dbReference>
<dbReference type="InterPro" id="IPR015940">
    <property type="entry name" value="UBA"/>
</dbReference>
<feature type="transmembrane region" description="Helical" evidence="12">
    <location>
        <begin position="313"/>
        <end position="330"/>
    </location>
</feature>
<sequence length="657" mass="72775">MEGEDELQTPNGAVSAQLDRDLEDDDPLVLSSQALAALQEFLADQNKTDTITPPPSTVDGGDKVELVTEDWRLSQFWYEPETAETVAEEVVTLSSRFSNCRVACIACPTLYVYLKKKDPSLHVQLLEYDMRFERYGSEFTFYDYNEPEELPLELKHCFHIIVADPPYLSKECLERVTQTVSFLASPVDSLLLLLTGDVQRDRAAEMLGVRPCVFKPHHSSKLGNEFRLFVSYDPGSVAENAHVFHQWSSHFSTVLGAGVQTRVSQWWNAIPFLTSSVVVVCGIIYLICLLTGYDSFYEVCFLPSAILSRFQVYRFYTAILFHGSMLHVMFNMMALVPMGSELERIMGSVRLFYLTILLATTNAVLHLLIASLAGYNPFYQYDHLMNECAIGFSGILFSMIVIETSLSGVTSRSVFGLFNVPAKLYPWLLLIAFQLLMTNVSLLGHLCGILSGFAYSYGLFNFLMPGSSFFSTIESASWMASCVRRPKFIMCTGGNPSSYMPTYSVQNTTSSGFSTGNAWRSLSSWLPQREASNQSSEDSRFPGRGRTLSGTARDPTPPAGETDPNLHARLLEDSTPDRLSDATVIGIAEPIPAARQVPIANAAVLPQSQPQGRVAASEEQIQKLVAMGFERTQVEVALAAADDDLNVAVEILMSQQG</sequence>
<evidence type="ECO:0000313" key="15">
    <source>
        <dbReference type="Proteomes" id="UP000823674"/>
    </source>
</evidence>
<evidence type="ECO:0000256" key="2">
    <source>
        <dbReference type="ARBA" id="ARBA00004496"/>
    </source>
</evidence>
<dbReference type="PROSITE" id="PS50030">
    <property type="entry name" value="UBA"/>
    <property type="match status" value="1"/>
</dbReference>
<dbReference type="Pfam" id="PF01694">
    <property type="entry name" value="Rhomboid"/>
    <property type="match status" value="1"/>
</dbReference>
<dbReference type="PROSITE" id="PS00092">
    <property type="entry name" value="N6_MTASE"/>
    <property type="match status" value="1"/>
</dbReference>
<dbReference type="InterPro" id="IPR002052">
    <property type="entry name" value="DNA_methylase_N6_adenine_CS"/>
</dbReference>
<name>A0ABQ7LMB3_BRACM</name>
<reference evidence="14 15" key="1">
    <citation type="submission" date="2021-03" db="EMBL/GenBank/DDBJ databases">
        <authorList>
            <person name="King G.J."/>
            <person name="Bancroft I."/>
            <person name="Baten A."/>
            <person name="Bloomfield J."/>
            <person name="Borpatragohain P."/>
            <person name="He Z."/>
            <person name="Irish N."/>
            <person name="Irwin J."/>
            <person name="Liu K."/>
            <person name="Mauleon R.P."/>
            <person name="Moore J."/>
            <person name="Morris R."/>
            <person name="Ostergaard L."/>
            <person name="Wang B."/>
            <person name="Wells R."/>
        </authorList>
    </citation>
    <scope>NUCLEOTIDE SEQUENCE [LARGE SCALE GENOMIC DNA]</scope>
    <source>
        <strain evidence="14">R-o-18</strain>
        <tissue evidence="14">Leaf</tissue>
    </source>
</reference>
<protein>
    <recommendedName>
        <fullName evidence="10">Protein-lysine N-methyltransferase IGI04_037816</fullName>
        <ecNumber evidence="10">2.1.1.-</ecNumber>
    </recommendedName>
</protein>
<dbReference type="Proteomes" id="UP000823674">
    <property type="component" value="Chromosome A09"/>
</dbReference>
<dbReference type="EMBL" id="JADBGQ010000008">
    <property type="protein sequence ID" value="KAG5386346.1"/>
    <property type="molecule type" value="Genomic_DNA"/>
</dbReference>
<evidence type="ECO:0000256" key="7">
    <source>
        <dbReference type="ARBA" id="ARBA00022692"/>
    </source>
</evidence>
<dbReference type="InterPro" id="IPR009060">
    <property type="entry name" value="UBA-like_sf"/>
</dbReference>
<comment type="subcellular location">
    <subcellularLocation>
        <location evidence="2 10">Cytoplasm</location>
    </subcellularLocation>
    <subcellularLocation>
        <location evidence="1">Membrane</location>
        <topology evidence="1">Multi-pass membrane protein</topology>
    </subcellularLocation>
</comment>
<evidence type="ECO:0000259" key="13">
    <source>
        <dbReference type="PROSITE" id="PS50030"/>
    </source>
</evidence>
<keyword evidence="8 12" id="KW-1133">Transmembrane helix</keyword>
<comment type="similarity">
    <text evidence="10">Belongs to the class I-like SAM-binding methyltransferase superfamily. EFM5 family.</text>
</comment>
<organism evidence="14 15">
    <name type="scientific">Brassica rapa subsp. trilocularis</name>
    <dbReference type="NCBI Taxonomy" id="1813537"/>
    <lineage>
        <taxon>Eukaryota</taxon>
        <taxon>Viridiplantae</taxon>
        <taxon>Streptophyta</taxon>
        <taxon>Embryophyta</taxon>
        <taxon>Tracheophyta</taxon>
        <taxon>Spermatophyta</taxon>
        <taxon>Magnoliopsida</taxon>
        <taxon>eudicotyledons</taxon>
        <taxon>Gunneridae</taxon>
        <taxon>Pentapetalae</taxon>
        <taxon>rosids</taxon>
        <taxon>malvids</taxon>
        <taxon>Brassicales</taxon>
        <taxon>Brassicaceae</taxon>
        <taxon>Brassiceae</taxon>
        <taxon>Brassica</taxon>
    </lineage>
</organism>
<keyword evidence="9 12" id="KW-0472">Membrane</keyword>
<gene>
    <name evidence="14" type="primary">A09p064180.1_BraROA</name>
    <name evidence="14" type="ORF">IGI04_037816</name>
</gene>
<feature type="transmembrane region" description="Helical" evidence="12">
    <location>
        <begin position="351"/>
        <end position="372"/>
    </location>
</feature>
<evidence type="ECO:0000256" key="4">
    <source>
        <dbReference type="ARBA" id="ARBA00022490"/>
    </source>
</evidence>
<evidence type="ECO:0000256" key="8">
    <source>
        <dbReference type="ARBA" id="ARBA00022989"/>
    </source>
</evidence>
<evidence type="ECO:0000313" key="14">
    <source>
        <dbReference type="EMBL" id="KAG5386346.1"/>
    </source>
</evidence>
<evidence type="ECO:0000256" key="9">
    <source>
        <dbReference type="ARBA" id="ARBA00023136"/>
    </source>
</evidence>
<dbReference type="InterPro" id="IPR035952">
    <property type="entry name" value="Rhomboid-like_sf"/>
</dbReference>
<dbReference type="Gene3D" id="1.10.8.10">
    <property type="entry name" value="DNA helicase RuvA subunit, C-terminal domain"/>
    <property type="match status" value="1"/>
</dbReference>
<evidence type="ECO:0000256" key="5">
    <source>
        <dbReference type="ARBA" id="ARBA00022603"/>
    </source>
</evidence>
<keyword evidence="15" id="KW-1185">Reference proteome</keyword>
<feature type="domain" description="UBA" evidence="13">
    <location>
        <begin position="615"/>
        <end position="655"/>
    </location>
</feature>
<comment type="caution">
    <text evidence="14">The sequence shown here is derived from an EMBL/GenBank/DDBJ whole genome shotgun (WGS) entry which is preliminary data.</text>
</comment>
<feature type="transmembrane region" description="Helical" evidence="12">
    <location>
        <begin position="384"/>
        <end position="402"/>
    </location>
</feature>
<dbReference type="EC" id="2.1.1.-" evidence="10"/>
<feature type="transmembrane region" description="Helical" evidence="12">
    <location>
        <begin position="414"/>
        <end position="436"/>
    </location>
</feature>
<feature type="transmembrane region" description="Helical" evidence="12">
    <location>
        <begin position="442"/>
        <end position="463"/>
    </location>
</feature>
<evidence type="ECO:0000256" key="1">
    <source>
        <dbReference type="ARBA" id="ARBA00004141"/>
    </source>
</evidence>
<dbReference type="InterPro" id="IPR041370">
    <property type="entry name" value="Mlase_EEF1AKMT1/ZCCHC4"/>
</dbReference>
<dbReference type="SUPFAM" id="SSF144091">
    <property type="entry name" value="Rhomboid-like"/>
    <property type="match status" value="1"/>
</dbReference>
<dbReference type="CDD" id="cd14287">
    <property type="entry name" value="UBA_At3g58460_like"/>
    <property type="match status" value="1"/>
</dbReference>
<keyword evidence="7 12" id="KW-0812">Transmembrane</keyword>
<dbReference type="SMART" id="SM00165">
    <property type="entry name" value="UBA"/>
    <property type="match status" value="1"/>
</dbReference>
<dbReference type="Pfam" id="PF00627">
    <property type="entry name" value="UBA"/>
    <property type="match status" value="1"/>
</dbReference>
<dbReference type="Gene3D" id="1.20.1540.10">
    <property type="entry name" value="Rhomboid-like"/>
    <property type="match status" value="1"/>
</dbReference>
<accession>A0ABQ7LMB3</accession>
<evidence type="ECO:0000256" key="11">
    <source>
        <dbReference type="SAM" id="MobiDB-lite"/>
    </source>
</evidence>
<evidence type="ECO:0000256" key="10">
    <source>
        <dbReference type="HAMAP-Rule" id="MF_03187"/>
    </source>
</evidence>
<comment type="similarity">
    <text evidence="3">Belongs to the peptidase S54 family.</text>
</comment>
<proteinExistence type="inferred from homology"/>
<evidence type="ECO:0000256" key="3">
    <source>
        <dbReference type="ARBA" id="ARBA00009045"/>
    </source>
</evidence>
<keyword evidence="4 10" id="KW-0963">Cytoplasm</keyword>
<dbReference type="PANTHER" id="PTHR13200">
    <property type="entry name" value="EEF1A LYSINE METHYLTRANSFERASE 1"/>
    <property type="match status" value="1"/>
</dbReference>
<evidence type="ECO:0000256" key="6">
    <source>
        <dbReference type="ARBA" id="ARBA00022679"/>
    </source>
</evidence>
<keyword evidence="5 10" id="KW-0489">Methyltransferase</keyword>
<dbReference type="Pfam" id="PF10237">
    <property type="entry name" value="N6-adenineMlase"/>
    <property type="match status" value="1"/>
</dbReference>